<accession>M6RZF4</accession>
<dbReference type="AlphaFoldDB" id="M6RZF4"/>
<sequence length="119" mass="12933">MKSFLGIDIGAGSIKASLIDSNGNVLKSSFRKTGAETNEKQFLDSICDIVSEMKNSSLTAVGIGSPGPIDSENGILIESANLPLLKNVTLVSHLKENFLFQYIIIMMQTLLRWENTISV</sequence>
<dbReference type="InterPro" id="IPR000600">
    <property type="entry name" value="ROK"/>
</dbReference>
<reference evidence="2 3" key="1">
    <citation type="submission" date="2013-01" db="EMBL/GenBank/DDBJ databases">
        <authorList>
            <person name="Harkins D.M."/>
            <person name="Durkin A.S."/>
            <person name="Brinkac L.M."/>
            <person name="Haft D.H."/>
            <person name="Selengut J.D."/>
            <person name="Sanka R."/>
            <person name="DePew J."/>
            <person name="Purushe J."/>
            <person name="Picardeau M."/>
            <person name="Werts C."/>
            <person name="Goarant C."/>
            <person name="Vinetz J.M."/>
            <person name="Sutton G.G."/>
            <person name="Nierman W.C."/>
            <person name="Fouts D.E."/>
        </authorList>
    </citation>
    <scope>NUCLEOTIDE SEQUENCE [LARGE SCALE GENOMIC DNA]</scope>
    <source>
        <strain evidence="2 3">Verdun HP</strain>
    </source>
</reference>
<comment type="caution">
    <text evidence="2">The sequence shown here is derived from an EMBL/GenBank/DDBJ whole genome shotgun (WGS) entry which is preliminary data.</text>
</comment>
<dbReference type="CDD" id="cd23763">
    <property type="entry name" value="ASKHA_ATPase_ROK"/>
    <property type="match status" value="1"/>
</dbReference>
<dbReference type="Pfam" id="PF00480">
    <property type="entry name" value="ROK"/>
    <property type="match status" value="1"/>
</dbReference>
<dbReference type="EMBL" id="AHNZ02000307">
    <property type="protein sequence ID" value="EMO06168.1"/>
    <property type="molecule type" value="Genomic_DNA"/>
</dbReference>
<dbReference type="SUPFAM" id="SSF53067">
    <property type="entry name" value="Actin-like ATPase domain"/>
    <property type="match status" value="1"/>
</dbReference>
<dbReference type="PANTHER" id="PTHR18964:SF149">
    <property type="entry name" value="BIFUNCTIONAL UDP-N-ACETYLGLUCOSAMINE 2-EPIMERASE_N-ACETYLMANNOSAMINE KINASE"/>
    <property type="match status" value="1"/>
</dbReference>
<evidence type="ECO:0000313" key="2">
    <source>
        <dbReference type="EMBL" id="EMO06168.1"/>
    </source>
</evidence>
<evidence type="ECO:0000256" key="1">
    <source>
        <dbReference type="ARBA" id="ARBA00006479"/>
    </source>
</evidence>
<dbReference type="Gene3D" id="3.30.420.40">
    <property type="match status" value="1"/>
</dbReference>
<evidence type="ECO:0000313" key="3">
    <source>
        <dbReference type="Proteomes" id="UP000012092"/>
    </source>
</evidence>
<dbReference type="PANTHER" id="PTHR18964">
    <property type="entry name" value="ROK (REPRESSOR, ORF, KINASE) FAMILY"/>
    <property type="match status" value="1"/>
</dbReference>
<gene>
    <name evidence="2" type="ORF">LEP1GSC116_3996</name>
</gene>
<dbReference type="Proteomes" id="UP000012092">
    <property type="component" value="Unassembled WGS sequence"/>
</dbReference>
<organism evidence="2 3">
    <name type="scientific">Leptospira interrogans serovar Icterohaemorrhagiae str. Verdun HP</name>
    <dbReference type="NCBI Taxonomy" id="1049910"/>
    <lineage>
        <taxon>Bacteria</taxon>
        <taxon>Pseudomonadati</taxon>
        <taxon>Spirochaetota</taxon>
        <taxon>Spirochaetia</taxon>
        <taxon>Leptospirales</taxon>
        <taxon>Leptospiraceae</taxon>
        <taxon>Leptospira</taxon>
    </lineage>
</organism>
<dbReference type="InterPro" id="IPR043129">
    <property type="entry name" value="ATPase_NBD"/>
</dbReference>
<name>M6RZF4_LEPIR</name>
<comment type="similarity">
    <text evidence="1">Belongs to the ROK (NagC/XylR) family.</text>
</comment>
<proteinExistence type="inferred from homology"/>
<protein>
    <submittedName>
        <fullName evidence="2">ROK domain protein</fullName>
    </submittedName>
</protein>